<dbReference type="InterPro" id="IPR009081">
    <property type="entry name" value="PP-bd_ACP"/>
</dbReference>
<dbReference type="Gene3D" id="3.40.366.10">
    <property type="entry name" value="Malonyl-Coenzyme A Acyl Carrier Protein, domain 2"/>
    <property type="match status" value="1"/>
</dbReference>
<gene>
    <name evidence="13" type="ORF">PGQ11_015625</name>
</gene>
<protein>
    <submittedName>
        <fullName evidence="13">Polyketide synthase PksD</fullName>
    </submittedName>
</protein>
<feature type="region of interest" description="Disordered" evidence="9">
    <location>
        <begin position="2401"/>
        <end position="2423"/>
    </location>
</feature>
<dbReference type="InterPro" id="IPR011032">
    <property type="entry name" value="GroES-like_sf"/>
</dbReference>
<dbReference type="InterPro" id="IPR036291">
    <property type="entry name" value="NAD(P)-bd_dom_sf"/>
</dbReference>
<evidence type="ECO:0000313" key="14">
    <source>
        <dbReference type="Proteomes" id="UP001390339"/>
    </source>
</evidence>
<dbReference type="SUPFAM" id="SSF55048">
    <property type="entry name" value="Probable ACP-binding domain of malonyl-CoA ACP transacylase"/>
    <property type="match status" value="1"/>
</dbReference>
<dbReference type="Gene3D" id="3.30.70.3290">
    <property type="match status" value="1"/>
</dbReference>
<keyword evidence="2" id="KW-0597">Phosphoprotein</keyword>
<dbReference type="PROSITE" id="PS52004">
    <property type="entry name" value="KS3_2"/>
    <property type="match status" value="1"/>
</dbReference>
<dbReference type="InterPro" id="IPR006162">
    <property type="entry name" value="Ppantetheine_attach_site"/>
</dbReference>
<dbReference type="Pfam" id="PF08240">
    <property type="entry name" value="ADH_N"/>
    <property type="match status" value="1"/>
</dbReference>
<reference evidence="13 14" key="1">
    <citation type="journal article" date="2024" name="IMA Fungus">
        <title>Apiospora arundinis, a panoply of carbohydrate-active enzymes and secondary metabolites.</title>
        <authorList>
            <person name="Sorensen T."/>
            <person name="Petersen C."/>
            <person name="Muurmann A.T."/>
            <person name="Christiansen J.V."/>
            <person name="Brundto M.L."/>
            <person name="Overgaard C.K."/>
            <person name="Boysen A.T."/>
            <person name="Wollenberg R.D."/>
            <person name="Larsen T.O."/>
            <person name="Sorensen J.L."/>
            <person name="Nielsen K.L."/>
            <person name="Sondergaard T.E."/>
        </authorList>
    </citation>
    <scope>NUCLEOTIDE SEQUENCE [LARGE SCALE GENOMIC DNA]</scope>
    <source>
        <strain evidence="13 14">AAU 773</strain>
    </source>
</reference>
<evidence type="ECO:0000256" key="6">
    <source>
        <dbReference type="ARBA" id="ARBA00023268"/>
    </source>
</evidence>
<dbReference type="SUPFAM" id="SSF53335">
    <property type="entry name" value="S-adenosyl-L-methionine-dependent methyltransferases"/>
    <property type="match status" value="1"/>
</dbReference>
<dbReference type="PROSITE" id="PS50075">
    <property type="entry name" value="CARRIER"/>
    <property type="match status" value="1"/>
</dbReference>
<dbReference type="InterPro" id="IPR014043">
    <property type="entry name" value="Acyl_transferase_dom"/>
</dbReference>
<sequence length="2515" mass="275358">MEPIAIVGLSFRLPQGAENEDSLWDILEAGKNVMTEWPESRANLDAFYSPKPSIHNALSSRGGYFLKEDPAAFDAPFFSITPKEAASMDPQQRWMLEATYRALENAGIPVEKAAGTSTAVFAASMADDYAKLTYKDPDEVPTHVKTGLGSFMLANRLSWFFDLKGPSIQINTACSSSLVATDLACQSLRSGQSPMAIVAGSNVALTPEEHMELEKLSLLSPDSTGTQLGDSVEAKTIGRVFRTYRSPKEPLYIGSVKTNVGHLEGASGIVGILKSVMILERGIIPPNALFEKWNAKINAKFNHLCVPTSCIPWPAAGLRRISVNNFGLGGSNSHIILDDAFHTLETIGSKRLVHMSDSLQRFALCHLDSESVGVANGHNTVKELCGVDAEVNSTKEENGLPSIEFEPSLSNSNQGLSVSQTYEPSGDTPKAWLLVWSAKDETALKRVLHDYDAFYAVAGQQRPGFDRFVESLAYTLSARRSLMPWRSFAVVDSHMHPDTAKILSSTCVRSSRNPGLAFVFTGQGAQYAHMGLDLLVYPTFHATMTRASAILQELGASWSLMDELKHTERINSPQMSQPLCTVLQIALVELLRWFGIVPDAVVGHSSGEIAAAYAIGALSLQSACKVAYHRGRLAQRLTAGAHTPGGMMSVSMAEADVDAYLAKVSLSPDITVACINSPSNVTLSGPETAIEELHRHLEADQIFARIIKTGVAYHSPAMVPISEEYASCLGTLEPGASDHDGILMASSVTGHRVTATGLLNRQYWVDNLISPVRFADALRYLAFAAPTVDGLKALSSFAEIGPHAALKRPINDTLTQAGKGKSPTYLAVLSKFESPVKTVLRLVGQLFVLGHSASASVTAANQQQATAQGIPFLVDAPSYPFNHSKLYWHESRLSRDWRLREVSPQPLLGVPVMDWNPLEPRWRKILRTTEIPWLQDHIIGEDILFPAAGSIIMGIEGVKTMLRTRYPVRGFRIKIATFLKPIVIRAEADNEVITHVRPLRETYEKSDLRFEVQIFAVTDGTWSLCFKSTIHVEEEEPLNGVVDDSQEIEVASQILVAEYARAKEVSVNHISKQYFYKRHRELGQKYGDAFSLADDIYWDGDKLVVANVNAGPPVEPYEGIVHPAVLDTAFQLCYAAPCNGMSGNLATTVPHRIRDAWISATGWQYPNTSGIRMLTRSCLKGSGIGIESSVQVLSNDGSRLCHMAKLELMPIVGNHESDNDTRKLFHRIDWKPHLSLLSAEQLRDLCYACNNPSPGEEDSTIKDFHDLQTALRSVLRQKTGQMLQTDWTKAPRHMEEYVSLMQGELQKTQDEASDNMTETDLVTKIEALGVKRPAWKIFIQVVQDFLSFIRGDVSATELLTSSDLSRSFYEDLLGRFHNQTLMTYFHLAVHQAPPLRVLEIGAGSGAVTQLALSIFGHIERDTGGIAFSEYVFTDLSDSFFEMARQRFGEYKDRMAFRSLDIERDFADQGFSPASFDVVLVGGALYATRRLPSIVQDVRQVLKPGGHLVICDTAIPESFAMSFMLGLLPEFWIKTAEGHTGLAMTQAEWDTVLREGGFSGNDLVVRDDDDDIAHRATIIISTNPPLPQEGQEATKAWLIVREEDHYQNEVAKSLTRALTEMLQREPTTIPLTGLSGLHIATTDCVVFLAELGNPLLADVSASTLDWISWLVQQSNNLLWVASGDAGDDGCNANVYPQNGIKDGFLRTLRAEFTNKRIVSLSLHEMPRDIASCARQISTVIDSSFKTSGLSELEYVIQDGHILTGRLVEDSHLNHELSSSISPETKSTSWLPGPPLKLAIQAKGQLETLHFIEDNDYYRGLGPTDVEIEAKSWAVNFRDVFGALGRLEEPYFGTDCAGVVTRVGDECTSVSPGDRVCMCVVDCMRMYPRATEANVVRIPASVSFEEACATINPAVTAWYSLMDVARLRRGEKILIHSAAGATGQLAIQVSQMVGAEVFATVGSDVKKQLLMDHYGIPADHVLYSRNTTFSQAIMRLTDGYGVDVVLNSLVGEGLRSSWECIAPYGRFIEIGKVDINANSSLPMASFASNATFAAVDVLHILLRRKDMASELLHKTMAMAFDGRLHHPRPLNIYDVGSVEDAFRYIQRGRNSGRVVISINPLTKVQKSLITRRTWRFDGESSYLVVGGLGGVGRSILSWMVARGAKNLIVPSRSGAASHAAAKAVRELREKNITILTPKCDVASLESLIGLLDDWGKSMPPIRGCINLAMVLNPLFQDAVFENMTHSQWIRTMDSKVATSWNLHTLLSGLDFMILFSSVSGIVGNPGQSNYAAGCTFQDNLAHWRTSHGWRTTAIDLGVVSDVGVVAETADLKRHLAEGAQGFGQVDAREILALLDICCDPTTAIGTCPPQIIMGLRTPADFLARSIEPPEILQRPLFAHFQHAPSSATSGSTATGSSSSSPGALFRQAGTAEARTAVVVKMLTKRLARALAIEPGDVDADRPLHAFGVDSLVGVELRNWIAREFAANLPVFEIVGGRTVTSVAQLIEGCSQVNRRSE</sequence>
<organism evidence="13 14">
    <name type="scientific">Apiospora arundinis</name>
    <dbReference type="NCBI Taxonomy" id="335852"/>
    <lineage>
        <taxon>Eukaryota</taxon>
        <taxon>Fungi</taxon>
        <taxon>Dikarya</taxon>
        <taxon>Ascomycota</taxon>
        <taxon>Pezizomycotina</taxon>
        <taxon>Sordariomycetes</taxon>
        <taxon>Xylariomycetidae</taxon>
        <taxon>Amphisphaeriales</taxon>
        <taxon>Apiosporaceae</taxon>
        <taxon>Apiospora</taxon>
    </lineage>
</organism>
<feature type="domain" description="Ketosynthase family 3 (KS3)" evidence="11">
    <location>
        <begin position="1"/>
        <end position="339"/>
    </location>
</feature>
<dbReference type="Pfam" id="PF21089">
    <property type="entry name" value="PKS_DH_N"/>
    <property type="match status" value="1"/>
</dbReference>
<dbReference type="InterPro" id="IPR013154">
    <property type="entry name" value="ADH-like_N"/>
</dbReference>
<dbReference type="SMART" id="SM00823">
    <property type="entry name" value="PKS_PP"/>
    <property type="match status" value="1"/>
</dbReference>
<dbReference type="InterPro" id="IPR020841">
    <property type="entry name" value="PKS_Beta-ketoAc_synthase_dom"/>
</dbReference>
<evidence type="ECO:0000256" key="9">
    <source>
        <dbReference type="SAM" id="MobiDB-lite"/>
    </source>
</evidence>
<dbReference type="InterPro" id="IPR049900">
    <property type="entry name" value="PKS_mFAS_DH"/>
</dbReference>
<name>A0ABR2HLX0_9PEZI</name>
<dbReference type="SUPFAM" id="SSF47336">
    <property type="entry name" value="ACP-like"/>
    <property type="match status" value="1"/>
</dbReference>
<dbReference type="Pfam" id="PF23297">
    <property type="entry name" value="ACP_SdgA_C"/>
    <property type="match status" value="1"/>
</dbReference>
<keyword evidence="6" id="KW-0511">Multifunctional enzyme</keyword>
<dbReference type="InterPro" id="IPR036736">
    <property type="entry name" value="ACP-like_sf"/>
</dbReference>
<feature type="domain" description="PKS/mFAS DH" evidence="12">
    <location>
        <begin position="905"/>
        <end position="1217"/>
    </location>
</feature>
<dbReference type="SUPFAM" id="SSF53901">
    <property type="entry name" value="Thiolase-like"/>
    <property type="match status" value="2"/>
</dbReference>
<dbReference type="InterPro" id="IPR029063">
    <property type="entry name" value="SAM-dependent_MTases_sf"/>
</dbReference>
<keyword evidence="7" id="KW-0012">Acyltransferase</keyword>
<dbReference type="Pfam" id="PF08242">
    <property type="entry name" value="Methyltransf_12"/>
    <property type="match status" value="1"/>
</dbReference>
<evidence type="ECO:0000256" key="5">
    <source>
        <dbReference type="ARBA" id="ARBA00023002"/>
    </source>
</evidence>
<dbReference type="SMART" id="SM00825">
    <property type="entry name" value="PKS_KS"/>
    <property type="match status" value="1"/>
</dbReference>
<dbReference type="InterPro" id="IPR016036">
    <property type="entry name" value="Malonyl_transacylase_ACP-bd"/>
</dbReference>
<dbReference type="InterPro" id="IPR042104">
    <property type="entry name" value="PKS_dehydratase_sf"/>
</dbReference>
<dbReference type="InterPro" id="IPR049551">
    <property type="entry name" value="PKS_DH_C"/>
</dbReference>
<dbReference type="SMART" id="SM00829">
    <property type="entry name" value="PKS_ER"/>
    <property type="match status" value="1"/>
</dbReference>
<feature type="region of interest" description="N-terminal hotdog fold" evidence="8">
    <location>
        <begin position="905"/>
        <end position="1037"/>
    </location>
</feature>
<dbReference type="InterPro" id="IPR020807">
    <property type="entry name" value="PKS_DH"/>
</dbReference>
<dbReference type="SUPFAM" id="SSF52151">
    <property type="entry name" value="FabD/lysophospholipase-like"/>
    <property type="match status" value="1"/>
</dbReference>
<dbReference type="PROSITE" id="PS00012">
    <property type="entry name" value="PHOSPHOPANTETHEINE"/>
    <property type="match status" value="1"/>
</dbReference>
<dbReference type="Pfam" id="PF14765">
    <property type="entry name" value="PS-DH"/>
    <property type="match status" value="1"/>
</dbReference>
<dbReference type="InterPro" id="IPR013968">
    <property type="entry name" value="PKS_KR"/>
</dbReference>
<keyword evidence="14" id="KW-1185">Reference proteome</keyword>
<dbReference type="CDD" id="cd02440">
    <property type="entry name" value="AdoMet_MTases"/>
    <property type="match status" value="1"/>
</dbReference>
<dbReference type="SMART" id="SM00827">
    <property type="entry name" value="PKS_AT"/>
    <property type="match status" value="1"/>
</dbReference>
<dbReference type="PROSITE" id="PS52019">
    <property type="entry name" value="PKS_MFAS_DH"/>
    <property type="match status" value="1"/>
</dbReference>
<evidence type="ECO:0000259" key="10">
    <source>
        <dbReference type="PROSITE" id="PS50075"/>
    </source>
</evidence>
<dbReference type="CDD" id="cd05195">
    <property type="entry name" value="enoyl_red"/>
    <property type="match status" value="1"/>
</dbReference>
<dbReference type="Pfam" id="PF00107">
    <property type="entry name" value="ADH_zinc_N"/>
    <property type="match status" value="1"/>
</dbReference>
<keyword evidence="3" id="KW-0808">Transferase</keyword>
<dbReference type="InterPro" id="IPR020806">
    <property type="entry name" value="PKS_PP-bd"/>
</dbReference>
<dbReference type="Gene3D" id="3.40.50.150">
    <property type="entry name" value="Vaccinia Virus protein VP39"/>
    <property type="match status" value="1"/>
</dbReference>
<dbReference type="InterPro" id="IPR050091">
    <property type="entry name" value="PKS_NRPS_Biosynth_Enz"/>
</dbReference>
<dbReference type="InterPro" id="IPR013149">
    <property type="entry name" value="ADH-like_C"/>
</dbReference>
<proteinExistence type="predicted"/>
<dbReference type="SMART" id="SM00826">
    <property type="entry name" value="PKS_DH"/>
    <property type="match status" value="1"/>
</dbReference>
<comment type="caution">
    <text evidence="13">The sequence shown here is derived from an EMBL/GenBank/DDBJ whole genome shotgun (WGS) entry which is preliminary data.</text>
</comment>
<dbReference type="SMART" id="SM01294">
    <property type="entry name" value="PKS_PP_betabranch"/>
    <property type="match status" value="1"/>
</dbReference>
<evidence type="ECO:0000256" key="4">
    <source>
        <dbReference type="ARBA" id="ARBA00022857"/>
    </source>
</evidence>
<feature type="active site" description="Proton acceptor; for dehydratase activity" evidence="8">
    <location>
        <position position="937"/>
    </location>
</feature>
<dbReference type="Pfam" id="PF08659">
    <property type="entry name" value="KR"/>
    <property type="match status" value="1"/>
</dbReference>
<evidence type="ECO:0000259" key="12">
    <source>
        <dbReference type="PROSITE" id="PS52019"/>
    </source>
</evidence>
<dbReference type="Pfam" id="PF00698">
    <property type="entry name" value="Acyl_transf_1"/>
    <property type="match status" value="1"/>
</dbReference>
<dbReference type="EMBL" id="JAPCWZ010000010">
    <property type="protein sequence ID" value="KAK8849145.1"/>
    <property type="molecule type" value="Genomic_DNA"/>
</dbReference>
<keyword evidence="5" id="KW-0560">Oxidoreductase</keyword>
<dbReference type="Gene3D" id="3.40.47.10">
    <property type="match status" value="2"/>
</dbReference>
<dbReference type="SUPFAM" id="SSF51735">
    <property type="entry name" value="NAD(P)-binding Rossmann-fold domains"/>
    <property type="match status" value="2"/>
</dbReference>
<feature type="domain" description="Carrier" evidence="10">
    <location>
        <begin position="2431"/>
        <end position="2508"/>
    </location>
</feature>
<dbReference type="InterPro" id="IPR057326">
    <property type="entry name" value="KR_dom"/>
</dbReference>
<dbReference type="Gene3D" id="3.40.50.720">
    <property type="entry name" value="NAD(P)-binding Rossmann-like Domain"/>
    <property type="match status" value="1"/>
</dbReference>
<dbReference type="InterPro" id="IPR020843">
    <property type="entry name" value="ER"/>
</dbReference>
<evidence type="ECO:0000313" key="13">
    <source>
        <dbReference type="EMBL" id="KAK8849145.1"/>
    </source>
</evidence>
<dbReference type="InterPro" id="IPR001227">
    <property type="entry name" value="Ac_transferase_dom_sf"/>
</dbReference>
<dbReference type="InterPro" id="IPR013217">
    <property type="entry name" value="Methyltransf_12"/>
</dbReference>
<dbReference type="Gene3D" id="1.10.1200.10">
    <property type="entry name" value="ACP-like"/>
    <property type="match status" value="1"/>
</dbReference>
<dbReference type="Pfam" id="PF00109">
    <property type="entry name" value="ketoacyl-synt"/>
    <property type="match status" value="1"/>
</dbReference>
<dbReference type="Gene3D" id="3.10.129.110">
    <property type="entry name" value="Polyketide synthase dehydratase"/>
    <property type="match status" value="1"/>
</dbReference>
<dbReference type="PANTHER" id="PTHR43775:SF29">
    <property type="entry name" value="ASPERFURANONE POLYKETIDE SYNTHASE AFOG-RELATED"/>
    <property type="match status" value="1"/>
</dbReference>
<feature type="active site" description="Proton donor; for dehydratase activity" evidence="8">
    <location>
        <position position="1127"/>
    </location>
</feature>
<dbReference type="InterPro" id="IPR014030">
    <property type="entry name" value="Ketoacyl_synth_N"/>
</dbReference>
<dbReference type="PANTHER" id="PTHR43775">
    <property type="entry name" value="FATTY ACID SYNTHASE"/>
    <property type="match status" value="1"/>
</dbReference>
<evidence type="ECO:0000256" key="3">
    <source>
        <dbReference type="ARBA" id="ARBA00022679"/>
    </source>
</evidence>
<dbReference type="InterPro" id="IPR016035">
    <property type="entry name" value="Acyl_Trfase/lysoPLipase"/>
</dbReference>
<evidence type="ECO:0000256" key="7">
    <source>
        <dbReference type="ARBA" id="ARBA00023315"/>
    </source>
</evidence>
<accession>A0ABR2HLX0</accession>
<keyword evidence="4" id="KW-0521">NADP</keyword>
<keyword evidence="1" id="KW-0596">Phosphopantetheine</keyword>
<evidence type="ECO:0000256" key="2">
    <source>
        <dbReference type="ARBA" id="ARBA00022553"/>
    </source>
</evidence>
<evidence type="ECO:0000256" key="1">
    <source>
        <dbReference type="ARBA" id="ARBA00022450"/>
    </source>
</evidence>
<dbReference type="Gene3D" id="3.90.180.10">
    <property type="entry name" value="Medium-chain alcohol dehydrogenases, catalytic domain"/>
    <property type="match status" value="1"/>
</dbReference>
<evidence type="ECO:0000256" key="8">
    <source>
        <dbReference type="PROSITE-ProRule" id="PRU01363"/>
    </source>
</evidence>
<feature type="region of interest" description="C-terminal hotdog fold" evidence="8">
    <location>
        <begin position="1067"/>
        <end position="1217"/>
    </location>
</feature>
<dbReference type="InterPro" id="IPR016039">
    <property type="entry name" value="Thiolase-like"/>
</dbReference>
<dbReference type="SUPFAM" id="SSF50129">
    <property type="entry name" value="GroES-like"/>
    <property type="match status" value="1"/>
</dbReference>
<dbReference type="CDD" id="cd00833">
    <property type="entry name" value="PKS"/>
    <property type="match status" value="1"/>
</dbReference>
<dbReference type="SMART" id="SM00822">
    <property type="entry name" value="PKS_KR"/>
    <property type="match status" value="1"/>
</dbReference>
<evidence type="ECO:0000259" key="11">
    <source>
        <dbReference type="PROSITE" id="PS52004"/>
    </source>
</evidence>
<feature type="compositionally biased region" description="Low complexity" evidence="9">
    <location>
        <begin position="2401"/>
        <end position="2421"/>
    </location>
</feature>
<dbReference type="InterPro" id="IPR049552">
    <property type="entry name" value="PKS_DH_N"/>
</dbReference>
<dbReference type="Proteomes" id="UP001390339">
    <property type="component" value="Unassembled WGS sequence"/>
</dbReference>